<keyword evidence="2" id="KW-1185">Reference proteome</keyword>
<evidence type="ECO:0008006" key="3">
    <source>
        <dbReference type="Google" id="ProtNLM"/>
    </source>
</evidence>
<evidence type="ECO:0000313" key="2">
    <source>
        <dbReference type="Proteomes" id="UP001302274"/>
    </source>
</evidence>
<accession>A0ABU5VZK7</accession>
<gene>
    <name evidence="1" type="ORF">SHI21_19895</name>
</gene>
<dbReference type="EMBL" id="JAYGJQ010000003">
    <property type="protein sequence ID" value="MEA9358509.1"/>
    <property type="molecule type" value="Genomic_DNA"/>
</dbReference>
<dbReference type="RefSeq" id="WP_323578945.1">
    <property type="nucleotide sequence ID" value="NZ_JAYGJQ010000003.1"/>
</dbReference>
<proteinExistence type="predicted"/>
<comment type="caution">
    <text evidence="1">The sequence shown here is derived from an EMBL/GenBank/DDBJ whole genome shotgun (WGS) entry which is preliminary data.</text>
</comment>
<organism evidence="1 2">
    <name type="scientific">Bacteriovorax antarcticus</name>
    <dbReference type="NCBI Taxonomy" id="3088717"/>
    <lineage>
        <taxon>Bacteria</taxon>
        <taxon>Pseudomonadati</taxon>
        <taxon>Bdellovibrionota</taxon>
        <taxon>Bacteriovoracia</taxon>
        <taxon>Bacteriovoracales</taxon>
        <taxon>Bacteriovoracaceae</taxon>
        <taxon>Bacteriovorax</taxon>
    </lineage>
</organism>
<reference evidence="1 2" key="1">
    <citation type="submission" date="2023-11" db="EMBL/GenBank/DDBJ databases">
        <title>A Novel Polar Bacteriovorax (B. antarcticus) Isolated from the Biocrust in Antarctica.</title>
        <authorList>
            <person name="Mun W."/>
            <person name="Choi S.Y."/>
            <person name="Mitchell R.J."/>
        </authorList>
    </citation>
    <scope>NUCLEOTIDE SEQUENCE [LARGE SCALE GENOMIC DNA]</scope>
    <source>
        <strain evidence="1 2">PP10</strain>
    </source>
</reference>
<dbReference type="Proteomes" id="UP001302274">
    <property type="component" value="Unassembled WGS sequence"/>
</dbReference>
<evidence type="ECO:0000313" key="1">
    <source>
        <dbReference type="EMBL" id="MEA9358509.1"/>
    </source>
</evidence>
<protein>
    <recommendedName>
        <fullName evidence="3">PIN domain-containing protein</fullName>
    </recommendedName>
</protein>
<sequence length="247" mass="28439">MIRPFSELSNFIKKEKSIGCFVDTTVLFSATYPLDSFNTESELIFNIISRSNVLPYTNVNVRAEFLENHRRVLIAECLIDFLEDFNTELNGTLLEKLKLHRTSYRRKVVEEKSIKIDIGQIKRFRQLLSAFDWDKGDGWDLFCKDYLNARLKPIWTSTKEVFDLNFISIRTNNENDLMLTVPQWEEAVSLMGSYGIASNDAMILNMFLCSKIPILLTTDLEMAEVASKTSNGTKRIFVPDALLTTVH</sequence>
<name>A0ABU5VZK7_9BACT</name>